<dbReference type="PROSITE" id="PS01032">
    <property type="entry name" value="PPM_1"/>
    <property type="match status" value="1"/>
</dbReference>
<comment type="cofactor">
    <cofactor evidence="2">
        <name>Mg(2+)</name>
        <dbReference type="ChEBI" id="CHEBI:18420"/>
    </cofactor>
</comment>
<protein>
    <recommendedName>
        <fullName evidence="18">Protein phosphatase 1E</fullName>
        <ecNumber evidence="5">3.1.3.16</ecNumber>
    </recommendedName>
    <alternativeName>
        <fullName evidence="21">Ca(2+)/calmodulin-dependent protein kinase phosphatase N</fullName>
    </alternativeName>
    <alternativeName>
        <fullName evidence="19">CaMKP-nucleus</fullName>
    </alternativeName>
    <alternativeName>
        <fullName evidence="20">Partner of PIX 1</fullName>
    </alternativeName>
    <alternativeName>
        <fullName evidence="22">Partner of PIX-alpha</fullName>
    </alternativeName>
</protein>
<evidence type="ECO:0000256" key="11">
    <source>
        <dbReference type="ARBA" id="ARBA00022842"/>
    </source>
</evidence>
<dbReference type="PANTHER" id="PTHR47992">
    <property type="entry name" value="PROTEIN PHOSPHATASE"/>
    <property type="match status" value="1"/>
</dbReference>
<keyword evidence="14" id="KW-0539">Nucleus</keyword>
<reference evidence="27 28" key="1">
    <citation type="submission" date="2024-01" db="EMBL/GenBank/DDBJ databases">
        <title>The genome of the rayed Mediterranean limpet Patella caerulea (Linnaeus, 1758).</title>
        <authorList>
            <person name="Anh-Thu Weber A."/>
            <person name="Halstead-Nussloch G."/>
        </authorList>
    </citation>
    <scope>NUCLEOTIDE SEQUENCE [LARGE SCALE GENOMIC DNA]</scope>
    <source>
        <strain evidence="27">AATW-2023a</strain>
        <tissue evidence="27">Whole specimen</tissue>
    </source>
</reference>
<gene>
    <name evidence="27" type="ORF">SNE40_003026</name>
</gene>
<sequence>MQETRGNISQMFYHTGVSHIIATVGVCVIALQPYFFSSFSVLDIRKLLKEIIATVHKICQQWKKQLPPLNSNPTTHEVCVHAIKNTRRKMEDVHVICSDLNSLFNLKDCPSHSYYSVFDGHGGIEAALYASSHLHTNLVHQPNFLTDPAAALKQAYKQTDEGFLIRAKNENLKSGTTGISVLQQGSKLHIAWLGDSQAVLVKDGQTVDVMNPHKPDRADEKERIEKLGGIVVWFGTWRVNGAIAVARAIGDKSYKPYISSDADVFSADLDGSEDYIVLACDGVWDVIAPKDIPEIVYNHIQEHHGNRAHTAHRIVDLARENGSTDNISVIVVFLRDEIAVPQGNLHIDFFSNSAANNDSTGDRDQNTNNKKQSDENNESKPSQYDDQSNNQSDLKNVKTTILNIKSGDQNNHVEKLTDDICNQVGQSDGLLDSPVLCEINQSQKPKETLSSKNNQNKNDNMELSKNRSSKKKCLKVDINILK</sequence>
<keyword evidence="6" id="KW-0963">Cytoplasm</keyword>
<evidence type="ECO:0000259" key="26">
    <source>
        <dbReference type="PROSITE" id="PS51746"/>
    </source>
</evidence>
<dbReference type="Proteomes" id="UP001347796">
    <property type="component" value="Unassembled WGS sequence"/>
</dbReference>
<dbReference type="EC" id="3.1.3.16" evidence="5"/>
<name>A0AAN8Q4D7_PATCE</name>
<feature type="compositionally biased region" description="Polar residues" evidence="24">
    <location>
        <begin position="379"/>
        <end position="395"/>
    </location>
</feature>
<evidence type="ECO:0000256" key="14">
    <source>
        <dbReference type="ARBA" id="ARBA00023242"/>
    </source>
</evidence>
<feature type="compositionally biased region" description="Basic and acidic residues" evidence="24">
    <location>
        <begin position="360"/>
        <end position="378"/>
    </location>
</feature>
<evidence type="ECO:0000256" key="6">
    <source>
        <dbReference type="ARBA" id="ARBA00022490"/>
    </source>
</evidence>
<accession>A0AAN8Q4D7</accession>
<keyword evidence="25" id="KW-0472">Membrane</keyword>
<dbReference type="SUPFAM" id="SSF81606">
    <property type="entry name" value="PP2C-like"/>
    <property type="match status" value="1"/>
</dbReference>
<evidence type="ECO:0000256" key="16">
    <source>
        <dbReference type="ARBA" id="ARBA00048336"/>
    </source>
</evidence>
<evidence type="ECO:0000256" key="3">
    <source>
        <dbReference type="ARBA" id="ARBA00004123"/>
    </source>
</evidence>
<comment type="caution">
    <text evidence="27">The sequence shown here is derived from an EMBL/GenBank/DDBJ whole genome shotgun (WGS) entry which is preliminary data.</text>
</comment>
<evidence type="ECO:0000256" key="25">
    <source>
        <dbReference type="SAM" id="Phobius"/>
    </source>
</evidence>
<keyword evidence="28" id="KW-1185">Reference proteome</keyword>
<evidence type="ECO:0000256" key="7">
    <source>
        <dbReference type="ARBA" id="ARBA00022553"/>
    </source>
</evidence>
<keyword evidence="12 23" id="KW-0904">Protein phosphatase</keyword>
<evidence type="ECO:0000256" key="4">
    <source>
        <dbReference type="ARBA" id="ARBA00004496"/>
    </source>
</evidence>
<evidence type="ECO:0000256" key="15">
    <source>
        <dbReference type="ARBA" id="ARBA00047761"/>
    </source>
</evidence>
<organism evidence="27 28">
    <name type="scientific">Patella caerulea</name>
    <name type="common">Rayed Mediterranean limpet</name>
    <dbReference type="NCBI Taxonomy" id="87958"/>
    <lineage>
        <taxon>Eukaryota</taxon>
        <taxon>Metazoa</taxon>
        <taxon>Spiralia</taxon>
        <taxon>Lophotrochozoa</taxon>
        <taxon>Mollusca</taxon>
        <taxon>Gastropoda</taxon>
        <taxon>Patellogastropoda</taxon>
        <taxon>Patelloidea</taxon>
        <taxon>Patellidae</taxon>
        <taxon>Patella</taxon>
    </lineage>
</organism>
<comment type="similarity">
    <text evidence="23">Belongs to the PP2C family.</text>
</comment>
<evidence type="ECO:0000256" key="21">
    <source>
        <dbReference type="ARBA" id="ARBA00078590"/>
    </source>
</evidence>
<evidence type="ECO:0000256" key="23">
    <source>
        <dbReference type="RuleBase" id="RU003465"/>
    </source>
</evidence>
<keyword evidence="10 23" id="KW-0378">Hydrolase</keyword>
<evidence type="ECO:0000256" key="17">
    <source>
        <dbReference type="ARBA" id="ARBA00063519"/>
    </source>
</evidence>
<dbReference type="AlphaFoldDB" id="A0AAN8Q4D7"/>
<evidence type="ECO:0000256" key="1">
    <source>
        <dbReference type="ARBA" id="ARBA00001936"/>
    </source>
</evidence>
<evidence type="ECO:0000256" key="9">
    <source>
        <dbReference type="ARBA" id="ARBA00022737"/>
    </source>
</evidence>
<dbReference type="GO" id="GO:0005634">
    <property type="term" value="C:nucleus"/>
    <property type="evidence" value="ECO:0007669"/>
    <property type="project" value="UniProtKB-SubCell"/>
</dbReference>
<dbReference type="InterPro" id="IPR000222">
    <property type="entry name" value="PP2C_BS"/>
</dbReference>
<evidence type="ECO:0000256" key="8">
    <source>
        <dbReference type="ARBA" id="ARBA00022723"/>
    </source>
</evidence>
<feature type="region of interest" description="Disordered" evidence="24">
    <location>
        <begin position="441"/>
        <end position="470"/>
    </location>
</feature>
<dbReference type="InterPro" id="IPR036457">
    <property type="entry name" value="PPM-type-like_dom_sf"/>
</dbReference>
<comment type="catalytic activity">
    <reaction evidence="15">
        <text>O-phospho-L-seryl-[protein] + H2O = L-seryl-[protein] + phosphate</text>
        <dbReference type="Rhea" id="RHEA:20629"/>
        <dbReference type="Rhea" id="RHEA-COMP:9863"/>
        <dbReference type="Rhea" id="RHEA-COMP:11604"/>
        <dbReference type="ChEBI" id="CHEBI:15377"/>
        <dbReference type="ChEBI" id="CHEBI:29999"/>
        <dbReference type="ChEBI" id="CHEBI:43474"/>
        <dbReference type="ChEBI" id="CHEBI:83421"/>
        <dbReference type="EC" id="3.1.3.16"/>
    </reaction>
</comment>
<evidence type="ECO:0000256" key="18">
    <source>
        <dbReference type="ARBA" id="ARBA00070214"/>
    </source>
</evidence>
<evidence type="ECO:0000256" key="10">
    <source>
        <dbReference type="ARBA" id="ARBA00022801"/>
    </source>
</evidence>
<dbReference type="InterPro" id="IPR015655">
    <property type="entry name" value="PP2C"/>
</dbReference>
<feature type="domain" description="PPM-type phosphatase" evidence="26">
    <location>
        <begin position="77"/>
        <end position="334"/>
    </location>
</feature>
<keyword evidence="13" id="KW-0464">Manganese</keyword>
<dbReference type="FunFam" id="3.60.40.10:FF:000021">
    <property type="entry name" value="Protein phosphatase, Mg2+/Mn2+-dependent, 1E"/>
    <property type="match status" value="1"/>
</dbReference>
<evidence type="ECO:0000313" key="27">
    <source>
        <dbReference type="EMBL" id="KAK6191300.1"/>
    </source>
</evidence>
<evidence type="ECO:0000256" key="5">
    <source>
        <dbReference type="ARBA" id="ARBA00013081"/>
    </source>
</evidence>
<dbReference type="Pfam" id="PF00481">
    <property type="entry name" value="PP2C"/>
    <property type="match status" value="1"/>
</dbReference>
<dbReference type="InterPro" id="IPR001932">
    <property type="entry name" value="PPM-type_phosphatase-like_dom"/>
</dbReference>
<evidence type="ECO:0000256" key="12">
    <source>
        <dbReference type="ARBA" id="ARBA00022912"/>
    </source>
</evidence>
<evidence type="ECO:0000256" key="13">
    <source>
        <dbReference type="ARBA" id="ARBA00023211"/>
    </source>
</evidence>
<dbReference type="GO" id="GO:0004722">
    <property type="term" value="F:protein serine/threonine phosphatase activity"/>
    <property type="evidence" value="ECO:0007669"/>
    <property type="project" value="UniProtKB-EC"/>
</dbReference>
<feature type="region of interest" description="Disordered" evidence="24">
    <location>
        <begin position="354"/>
        <end position="395"/>
    </location>
</feature>
<comment type="subcellular location">
    <subcellularLocation>
        <location evidence="4">Cytoplasm</location>
    </subcellularLocation>
    <subcellularLocation>
        <location evidence="3">Nucleus</location>
    </subcellularLocation>
</comment>
<comment type="cofactor">
    <cofactor evidence="1">
        <name>Mn(2+)</name>
        <dbReference type="ChEBI" id="CHEBI:29035"/>
    </cofactor>
</comment>
<keyword evidence="25" id="KW-1133">Transmembrane helix</keyword>
<keyword evidence="11" id="KW-0460">Magnesium</keyword>
<dbReference type="CDD" id="cd00143">
    <property type="entry name" value="PP2Cc"/>
    <property type="match status" value="1"/>
</dbReference>
<keyword evidence="7" id="KW-0597">Phosphoprotein</keyword>
<dbReference type="Gene3D" id="3.60.40.10">
    <property type="entry name" value="PPM-type phosphatase domain"/>
    <property type="match status" value="1"/>
</dbReference>
<dbReference type="GO" id="GO:0005737">
    <property type="term" value="C:cytoplasm"/>
    <property type="evidence" value="ECO:0007669"/>
    <property type="project" value="UniProtKB-SubCell"/>
</dbReference>
<evidence type="ECO:0000256" key="19">
    <source>
        <dbReference type="ARBA" id="ARBA00075580"/>
    </source>
</evidence>
<evidence type="ECO:0000313" key="28">
    <source>
        <dbReference type="Proteomes" id="UP001347796"/>
    </source>
</evidence>
<dbReference type="PROSITE" id="PS51746">
    <property type="entry name" value="PPM_2"/>
    <property type="match status" value="1"/>
</dbReference>
<keyword evidence="25" id="KW-0812">Transmembrane</keyword>
<evidence type="ECO:0000256" key="2">
    <source>
        <dbReference type="ARBA" id="ARBA00001946"/>
    </source>
</evidence>
<evidence type="ECO:0000256" key="22">
    <source>
        <dbReference type="ARBA" id="ARBA00079435"/>
    </source>
</evidence>
<dbReference type="GO" id="GO:0046872">
    <property type="term" value="F:metal ion binding"/>
    <property type="evidence" value="ECO:0007669"/>
    <property type="project" value="UniProtKB-KW"/>
</dbReference>
<comment type="subunit">
    <text evidence="17">Heterotrimer. Interacts with PAX1 and ARHGEF6 (or ARHGEF7).</text>
</comment>
<evidence type="ECO:0000256" key="20">
    <source>
        <dbReference type="ARBA" id="ARBA00075701"/>
    </source>
</evidence>
<dbReference type="EMBL" id="JAZGQO010000002">
    <property type="protein sequence ID" value="KAK6191300.1"/>
    <property type="molecule type" value="Genomic_DNA"/>
</dbReference>
<proteinExistence type="inferred from homology"/>
<keyword evidence="9" id="KW-0677">Repeat</keyword>
<evidence type="ECO:0000256" key="24">
    <source>
        <dbReference type="SAM" id="MobiDB-lite"/>
    </source>
</evidence>
<comment type="catalytic activity">
    <reaction evidence="16">
        <text>O-phospho-L-threonyl-[protein] + H2O = L-threonyl-[protein] + phosphate</text>
        <dbReference type="Rhea" id="RHEA:47004"/>
        <dbReference type="Rhea" id="RHEA-COMP:11060"/>
        <dbReference type="Rhea" id="RHEA-COMP:11605"/>
        <dbReference type="ChEBI" id="CHEBI:15377"/>
        <dbReference type="ChEBI" id="CHEBI:30013"/>
        <dbReference type="ChEBI" id="CHEBI:43474"/>
        <dbReference type="ChEBI" id="CHEBI:61977"/>
        <dbReference type="EC" id="3.1.3.16"/>
    </reaction>
</comment>
<dbReference type="SMART" id="SM00332">
    <property type="entry name" value="PP2Cc"/>
    <property type="match status" value="1"/>
</dbReference>
<feature type="transmembrane region" description="Helical" evidence="25">
    <location>
        <begin position="12"/>
        <end position="36"/>
    </location>
</feature>
<keyword evidence="8" id="KW-0479">Metal-binding</keyword>